<gene>
    <name evidence="3" type="ORF">KP509_28G006300</name>
</gene>
<protein>
    <submittedName>
        <fullName evidence="3">Uncharacterized protein</fullName>
    </submittedName>
</protein>
<dbReference type="EMBL" id="CM035433">
    <property type="protein sequence ID" value="KAH7292979.1"/>
    <property type="molecule type" value="Genomic_DNA"/>
</dbReference>
<dbReference type="PANTHER" id="PTHR31903">
    <property type="entry name" value="F12F1.11-RELATED"/>
    <property type="match status" value="1"/>
</dbReference>
<keyword evidence="4" id="KW-1185">Reference proteome</keyword>
<evidence type="ECO:0000313" key="3">
    <source>
        <dbReference type="EMBL" id="KAH7292979.1"/>
    </source>
</evidence>
<comment type="caution">
    <text evidence="3">The sequence shown here is derived from an EMBL/GenBank/DDBJ whole genome shotgun (WGS) entry which is preliminary data.</text>
</comment>
<dbReference type="AlphaFoldDB" id="A0A8T2R9D3"/>
<evidence type="ECO:0000256" key="1">
    <source>
        <dbReference type="SAM" id="MobiDB-lite"/>
    </source>
</evidence>
<accession>A0A8T2R9D3</accession>
<evidence type="ECO:0000313" key="4">
    <source>
        <dbReference type="Proteomes" id="UP000825935"/>
    </source>
</evidence>
<organism evidence="3 4">
    <name type="scientific">Ceratopteris richardii</name>
    <name type="common">Triangle waterfern</name>
    <dbReference type="NCBI Taxonomy" id="49495"/>
    <lineage>
        <taxon>Eukaryota</taxon>
        <taxon>Viridiplantae</taxon>
        <taxon>Streptophyta</taxon>
        <taxon>Embryophyta</taxon>
        <taxon>Tracheophyta</taxon>
        <taxon>Polypodiopsida</taxon>
        <taxon>Polypodiidae</taxon>
        <taxon>Polypodiales</taxon>
        <taxon>Pteridineae</taxon>
        <taxon>Pteridaceae</taxon>
        <taxon>Parkerioideae</taxon>
        <taxon>Ceratopteris</taxon>
    </lineage>
</organism>
<dbReference type="PANTHER" id="PTHR31903:SF6">
    <property type="entry name" value="F12F1.11-RELATED"/>
    <property type="match status" value="1"/>
</dbReference>
<reference evidence="3" key="1">
    <citation type="submission" date="2021-08" db="EMBL/GenBank/DDBJ databases">
        <title>WGS assembly of Ceratopteris richardii.</title>
        <authorList>
            <person name="Marchant D.B."/>
            <person name="Chen G."/>
            <person name="Jenkins J."/>
            <person name="Shu S."/>
            <person name="Leebens-Mack J."/>
            <person name="Grimwood J."/>
            <person name="Schmutz J."/>
            <person name="Soltis P."/>
            <person name="Soltis D."/>
            <person name="Chen Z.-H."/>
        </authorList>
    </citation>
    <scope>NUCLEOTIDE SEQUENCE</scope>
    <source>
        <strain evidence="3">Whitten #5841</strain>
        <tissue evidence="3">Leaf</tissue>
    </source>
</reference>
<feature type="region of interest" description="Disordered" evidence="1">
    <location>
        <begin position="178"/>
        <end position="206"/>
    </location>
</feature>
<dbReference type="OrthoDB" id="1933192at2759"/>
<name>A0A8T2R9D3_CERRI</name>
<keyword evidence="2" id="KW-0732">Signal</keyword>
<feature type="signal peptide" evidence="2">
    <location>
        <begin position="1"/>
        <end position="21"/>
    </location>
</feature>
<evidence type="ECO:0000256" key="2">
    <source>
        <dbReference type="SAM" id="SignalP"/>
    </source>
</evidence>
<dbReference type="Proteomes" id="UP000825935">
    <property type="component" value="Chromosome 28"/>
</dbReference>
<feature type="compositionally biased region" description="Basic and acidic residues" evidence="1">
    <location>
        <begin position="181"/>
        <end position="190"/>
    </location>
</feature>
<sequence>MTYLPAFILVFLMISVSLSSGRSSASSKGKSAAPSAAELSVLLRQHVPKHGHTLLLSLSEDDRDILYYLLVFGLHLQMLAGAAFPPQKFRWEPWGPSSLPCSSSSKKTGIRGDRIFPGPSSSKHRSSARKLSISPASPHKVSCSCACFSCYSSYWSRWAASPNRDLLSKILEIVEMEEEPDGRKKALQKDKSKKQNRKRDPVRAGRNKVEEEIFELNSDRASSNSRSLLPPLQPIVTMDAMYNTLWDISGLEGTSKASECDINEFRRLIDEGEVAHPAPQQEELASHTSPTSRSICVHDGADSQSTCIGQFKSSNTVEGAVHGSLFAPISPADNLQSKSSRVQCTVKRKSSQIMPVNNDDTQSGGTNEGIGHVNENVDGGAASIVQIDIHTDQRSLLSRVLSHAVCEIATRIWDLVSHDHTRGH</sequence>
<feature type="region of interest" description="Disordered" evidence="1">
    <location>
        <begin position="100"/>
        <end position="142"/>
    </location>
</feature>
<feature type="chain" id="PRO_5035853644" evidence="2">
    <location>
        <begin position="22"/>
        <end position="424"/>
    </location>
</feature>
<proteinExistence type="predicted"/>